<evidence type="ECO:0000313" key="2">
    <source>
        <dbReference type="EMBL" id="CUM59861.1"/>
    </source>
</evidence>
<dbReference type="Gene3D" id="1.20.1270.180">
    <property type="match status" value="1"/>
</dbReference>
<organism evidence="2">
    <name type="scientific">Planktothrix agardhii</name>
    <name type="common">Oscillatoria agardhii</name>
    <dbReference type="NCBI Taxonomy" id="1160"/>
    <lineage>
        <taxon>Bacteria</taxon>
        <taxon>Bacillati</taxon>
        <taxon>Cyanobacteriota</taxon>
        <taxon>Cyanophyceae</taxon>
        <taxon>Oscillatoriophycideae</taxon>
        <taxon>Oscillatoriales</taxon>
        <taxon>Microcoleaceae</taxon>
        <taxon>Planktothrix</taxon>
    </lineage>
</organism>
<dbReference type="AlphaFoldDB" id="A0A1J1JFF6"/>
<dbReference type="Pfam" id="PF07007">
    <property type="entry name" value="LprI"/>
    <property type="match status" value="1"/>
</dbReference>
<reference evidence="2" key="1">
    <citation type="submission" date="2015-09" db="EMBL/GenBank/DDBJ databases">
        <authorList>
            <person name="Jackson K.R."/>
            <person name="Lunt B.L."/>
            <person name="Fisher J.N.B."/>
            <person name="Gardner A.V."/>
            <person name="Bailey M.E."/>
            <person name="Deus L.M."/>
            <person name="Earl A.S."/>
            <person name="Gibby P.D."/>
            <person name="Hartmann K.A."/>
            <person name="Liu J.E."/>
            <person name="Manci A.M."/>
            <person name="Nielsen D.A."/>
            <person name="Solomon M.B."/>
            <person name="Breakwell D.P."/>
            <person name="Burnett S.H."/>
            <person name="Grose J.H."/>
        </authorList>
    </citation>
    <scope>NUCLEOTIDE SEQUENCE</scope>
    <source>
        <strain evidence="2">7805</strain>
    </source>
</reference>
<dbReference type="PANTHER" id="PTHR39176">
    <property type="entry name" value="PERIPLASMIC PROTEIN-RELATED"/>
    <property type="match status" value="1"/>
</dbReference>
<dbReference type="PANTHER" id="PTHR39176:SF1">
    <property type="entry name" value="PERIPLASMIC PROTEIN"/>
    <property type="match status" value="1"/>
</dbReference>
<feature type="domain" description="Lysozyme inhibitor LprI-like N-terminal" evidence="1">
    <location>
        <begin position="41"/>
        <end position="128"/>
    </location>
</feature>
<dbReference type="EMBL" id="LO018304">
    <property type="protein sequence ID" value="CUM59861.1"/>
    <property type="molecule type" value="Genomic_DNA"/>
</dbReference>
<gene>
    <name evidence="2" type="ORF">PLAM_1895</name>
</gene>
<evidence type="ECO:0000259" key="1">
    <source>
        <dbReference type="Pfam" id="PF07007"/>
    </source>
</evidence>
<dbReference type="RefSeq" id="WP_235752010.1">
    <property type="nucleotide sequence ID" value="NZ_LR882944.1"/>
</dbReference>
<name>A0A1J1JFF6_PLAAG</name>
<proteinExistence type="predicted"/>
<sequence length="136" mass="15489">MRKTLQVCFLVFIIANFTAFVNPSLATPETLIAQNVQCKPDGNTLEMRKCASDQYQIADQKLNQTYQKLIGQLSPERKKRLIEAQRAWISFRDKTCSFESSQVLGGTAEPLFLTLCLAKVTQQRVQDLQDYLAKIK</sequence>
<dbReference type="InterPro" id="IPR009739">
    <property type="entry name" value="LprI-like_N"/>
</dbReference>
<accession>A0A1J1JFF6</accession>
<protein>
    <recommendedName>
        <fullName evidence="1">Lysozyme inhibitor LprI-like N-terminal domain-containing protein</fullName>
    </recommendedName>
</protein>